<accession>A0A7Y9ZGM2</accession>
<name>A0A7Y9ZGM2_9ACTN</name>
<dbReference type="RefSeq" id="WP_179648787.1">
    <property type="nucleotide sequence ID" value="NZ_JACBZM010000001.1"/>
</dbReference>
<dbReference type="AlphaFoldDB" id="A0A7Y9ZGM2"/>
<evidence type="ECO:0000313" key="1">
    <source>
        <dbReference type="EMBL" id="NYI45084.1"/>
    </source>
</evidence>
<dbReference type="Proteomes" id="UP000562045">
    <property type="component" value="Unassembled WGS sequence"/>
</dbReference>
<organism evidence="1 2">
    <name type="scientific">Nocardioides aromaticivorans</name>
    <dbReference type="NCBI Taxonomy" id="200618"/>
    <lineage>
        <taxon>Bacteria</taxon>
        <taxon>Bacillati</taxon>
        <taxon>Actinomycetota</taxon>
        <taxon>Actinomycetes</taxon>
        <taxon>Propionibacteriales</taxon>
        <taxon>Nocardioidaceae</taxon>
        <taxon>Nocardioides</taxon>
    </lineage>
</organism>
<protein>
    <submittedName>
        <fullName evidence="1">Uncharacterized protein</fullName>
    </submittedName>
</protein>
<proteinExistence type="predicted"/>
<sequence>MSDVVGFSGRLVPVVEPHAEETAADAVLAAALGVLDGSARADVALMDGPHILVCTDSETGTTTYTGPYGTGYDALAHLEDHEAGQQPRPGVRTVVCTLAPLLPG</sequence>
<gene>
    <name evidence="1" type="ORF">BJ993_002164</name>
</gene>
<reference evidence="1 2" key="1">
    <citation type="submission" date="2020-07" db="EMBL/GenBank/DDBJ databases">
        <title>Sequencing the genomes of 1000 actinobacteria strains.</title>
        <authorList>
            <person name="Klenk H.-P."/>
        </authorList>
    </citation>
    <scope>NUCLEOTIDE SEQUENCE [LARGE SCALE GENOMIC DNA]</scope>
    <source>
        <strain evidence="1 2">DSM 15131</strain>
    </source>
</reference>
<comment type="caution">
    <text evidence="1">The sequence shown here is derived from an EMBL/GenBank/DDBJ whole genome shotgun (WGS) entry which is preliminary data.</text>
</comment>
<dbReference type="EMBL" id="JACBZM010000001">
    <property type="protein sequence ID" value="NYI45084.1"/>
    <property type="molecule type" value="Genomic_DNA"/>
</dbReference>
<evidence type="ECO:0000313" key="2">
    <source>
        <dbReference type="Proteomes" id="UP000562045"/>
    </source>
</evidence>